<comment type="caution">
    <text evidence="8">The sequence shown here is derived from an EMBL/GenBank/DDBJ whole genome shotgun (WGS) entry which is preliminary data.</text>
</comment>
<evidence type="ECO:0000259" key="7">
    <source>
        <dbReference type="Pfam" id="PF06271"/>
    </source>
</evidence>
<accession>A0ABR8UI86</accession>
<dbReference type="PANTHER" id="PTHR36115">
    <property type="entry name" value="PROLINE-RICH ANTIGEN HOMOLOG-RELATED"/>
    <property type="match status" value="1"/>
</dbReference>
<keyword evidence="9" id="KW-1185">Reference proteome</keyword>
<feature type="transmembrane region" description="Helical" evidence="6">
    <location>
        <begin position="204"/>
        <end position="225"/>
    </location>
</feature>
<evidence type="ECO:0000256" key="1">
    <source>
        <dbReference type="ARBA" id="ARBA00004651"/>
    </source>
</evidence>
<feature type="transmembrane region" description="Helical" evidence="6">
    <location>
        <begin position="149"/>
        <end position="170"/>
    </location>
</feature>
<proteinExistence type="predicted"/>
<name>A0ABR8UI86_9GAMM</name>
<feature type="domain" description="RDD" evidence="7">
    <location>
        <begin position="4"/>
        <end position="184"/>
    </location>
</feature>
<dbReference type="PANTHER" id="PTHR36115:SF4">
    <property type="entry name" value="MEMBRANE PROTEIN"/>
    <property type="match status" value="1"/>
</dbReference>
<keyword evidence="5 6" id="KW-0472">Membrane</keyword>
<evidence type="ECO:0000256" key="4">
    <source>
        <dbReference type="ARBA" id="ARBA00022989"/>
    </source>
</evidence>
<dbReference type="RefSeq" id="WP_191728604.1">
    <property type="nucleotide sequence ID" value="NZ_JACSQJ010000002.1"/>
</dbReference>
<evidence type="ECO:0000313" key="8">
    <source>
        <dbReference type="EMBL" id="MBD7987344.1"/>
    </source>
</evidence>
<dbReference type="Pfam" id="PF06271">
    <property type="entry name" value="RDD"/>
    <property type="match status" value="1"/>
</dbReference>
<evidence type="ECO:0000256" key="5">
    <source>
        <dbReference type="ARBA" id="ARBA00023136"/>
    </source>
</evidence>
<feature type="transmembrane region" description="Helical" evidence="6">
    <location>
        <begin position="91"/>
        <end position="116"/>
    </location>
</feature>
<keyword evidence="3 6" id="KW-0812">Transmembrane</keyword>
<sequence length="238" mass="24667">MRPAGFWRRCAAWSLDALPVGVASLALALRRRSPGTGGDALASAWASLVEALAHRVAAAVTGAYGESGAGALYVLVRGALRDPVLLTAADAVQAALAALVIPPLIAFNALFLAWCVGFERSPLRATPGKRALGLRVATTDGSAPGTGRLLLRFFAGALSWLSLNLGHLLAAMPPAHATLHDRISATRVVLAPEASETLPSWARAWLWVLAAALLLASAWAAAAMAGSMRLALDRALWG</sequence>
<keyword evidence="4 6" id="KW-1133">Transmembrane helix</keyword>
<dbReference type="InterPro" id="IPR010432">
    <property type="entry name" value="RDD"/>
</dbReference>
<organism evidence="8 9">
    <name type="scientific">Luteimonas colneyensis</name>
    <dbReference type="NCBI Taxonomy" id="2762230"/>
    <lineage>
        <taxon>Bacteria</taxon>
        <taxon>Pseudomonadati</taxon>
        <taxon>Pseudomonadota</taxon>
        <taxon>Gammaproteobacteria</taxon>
        <taxon>Lysobacterales</taxon>
        <taxon>Lysobacteraceae</taxon>
        <taxon>Luteimonas</taxon>
    </lineage>
</organism>
<reference evidence="8 9" key="1">
    <citation type="submission" date="2020-08" db="EMBL/GenBank/DDBJ databases">
        <title>A Genomic Blueprint of the Chicken Gut Microbiome.</title>
        <authorList>
            <person name="Gilroy R."/>
            <person name="Ravi A."/>
            <person name="Getino M."/>
            <person name="Pursley I."/>
            <person name="Horton D.L."/>
            <person name="Alikhan N.-F."/>
            <person name="Baker D."/>
            <person name="Gharbi K."/>
            <person name="Hall N."/>
            <person name="Watson M."/>
            <person name="Adriaenssens E.M."/>
            <person name="Foster-Nyarko E."/>
            <person name="Jarju S."/>
            <person name="Secka A."/>
            <person name="Antonio M."/>
            <person name="Oren A."/>
            <person name="Chaudhuri R."/>
            <person name="La Ragione R.M."/>
            <person name="Hildebrand F."/>
            <person name="Pallen M.J."/>
        </authorList>
    </citation>
    <scope>NUCLEOTIDE SEQUENCE [LARGE SCALE GENOMIC DNA]</scope>
    <source>
        <strain evidence="8 9">Sa2BVA3</strain>
    </source>
</reference>
<evidence type="ECO:0000256" key="3">
    <source>
        <dbReference type="ARBA" id="ARBA00022692"/>
    </source>
</evidence>
<dbReference type="InterPro" id="IPR051791">
    <property type="entry name" value="Pra-immunoreactive"/>
</dbReference>
<evidence type="ECO:0000313" key="9">
    <source>
        <dbReference type="Proteomes" id="UP000647183"/>
    </source>
</evidence>
<evidence type="ECO:0000256" key="2">
    <source>
        <dbReference type="ARBA" id="ARBA00022475"/>
    </source>
</evidence>
<dbReference type="Proteomes" id="UP000647183">
    <property type="component" value="Unassembled WGS sequence"/>
</dbReference>
<dbReference type="EMBL" id="JACSQJ010000002">
    <property type="protein sequence ID" value="MBD7987344.1"/>
    <property type="molecule type" value="Genomic_DNA"/>
</dbReference>
<protein>
    <submittedName>
        <fullName evidence="8">RDD family protein</fullName>
    </submittedName>
</protein>
<comment type="subcellular location">
    <subcellularLocation>
        <location evidence="1">Cell membrane</location>
        <topology evidence="1">Multi-pass membrane protein</topology>
    </subcellularLocation>
</comment>
<gene>
    <name evidence="8" type="ORF">H9645_04815</name>
</gene>
<keyword evidence="2" id="KW-1003">Cell membrane</keyword>
<evidence type="ECO:0000256" key="6">
    <source>
        <dbReference type="SAM" id="Phobius"/>
    </source>
</evidence>